<protein>
    <submittedName>
        <fullName evidence="1">Uncharacterized protein</fullName>
    </submittedName>
</protein>
<dbReference type="EMBL" id="GBXM01086609">
    <property type="protein sequence ID" value="JAH21968.1"/>
    <property type="molecule type" value="Transcribed_RNA"/>
</dbReference>
<reference evidence="1" key="2">
    <citation type="journal article" date="2015" name="Fish Shellfish Immunol.">
        <title>Early steps in the European eel (Anguilla anguilla)-Vibrio vulnificus interaction in the gills: Role of the RtxA13 toxin.</title>
        <authorList>
            <person name="Callol A."/>
            <person name="Pajuelo D."/>
            <person name="Ebbesson L."/>
            <person name="Teles M."/>
            <person name="MacKenzie S."/>
            <person name="Amaro C."/>
        </authorList>
    </citation>
    <scope>NUCLEOTIDE SEQUENCE</scope>
</reference>
<evidence type="ECO:0000313" key="1">
    <source>
        <dbReference type="EMBL" id="JAH21968.1"/>
    </source>
</evidence>
<name>A0A0E9R0W5_ANGAN</name>
<accession>A0A0E9R0W5</accession>
<dbReference type="AlphaFoldDB" id="A0A0E9R0W5"/>
<organism evidence="1">
    <name type="scientific">Anguilla anguilla</name>
    <name type="common">European freshwater eel</name>
    <name type="synonym">Muraena anguilla</name>
    <dbReference type="NCBI Taxonomy" id="7936"/>
    <lineage>
        <taxon>Eukaryota</taxon>
        <taxon>Metazoa</taxon>
        <taxon>Chordata</taxon>
        <taxon>Craniata</taxon>
        <taxon>Vertebrata</taxon>
        <taxon>Euteleostomi</taxon>
        <taxon>Actinopterygii</taxon>
        <taxon>Neopterygii</taxon>
        <taxon>Teleostei</taxon>
        <taxon>Anguilliformes</taxon>
        <taxon>Anguillidae</taxon>
        <taxon>Anguilla</taxon>
    </lineage>
</organism>
<sequence>MGHPSINTCPAMTCLVYVHGFGRDAANTTFISCEHSTFYLAAALQRPRGA</sequence>
<reference evidence="1" key="1">
    <citation type="submission" date="2014-11" db="EMBL/GenBank/DDBJ databases">
        <authorList>
            <person name="Amaro Gonzalez C."/>
        </authorList>
    </citation>
    <scope>NUCLEOTIDE SEQUENCE</scope>
</reference>
<proteinExistence type="predicted"/>